<feature type="chain" id="PRO_5037962494" description="XRE family transcriptional regulator" evidence="1">
    <location>
        <begin position="27"/>
        <end position="347"/>
    </location>
</feature>
<name>A0A919H4Q9_9ACTN</name>
<organism evidence="2 3">
    <name type="scientific">Streptomyces xanthophaeus</name>
    <dbReference type="NCBI Taxonomy" id="67385"/>
    <lineage>
        <taxon>Bacteria</taxon>
        <taxon>Bacillati</taxon>
        <taxon>Actinomycetota</taxon>
        <taxon>Actinomycetes</taxon>
        <taxon>Kitasatosporales</taxon>
        <taxon>Streptomycetaceae</taxon>
        <taxon>Streptomyces</taxon>
    </lineage>
</organism>
<accession>A0A919H4Q9</accession>
<evidence type="ECO:0000313" key="2">
    <source>
        <dbReference type="EMBL" id="GHI90387.1"/>
    </source>
</evidence>
<dbReference type="Proteomes" id="UP000600026">
    <property type="component" value="Unassembled WGS sequence"/>
</dbReference>
<comment type="caution">
    <text evidence="2">The sequence shown here is derived from an EMBL/GenBank/DDBJ whole genome shotgun (WGS) entry which is preliminary data.</text>
</comment>
<protein>
    <recommendedName>
        <fullName evidence="4">XRE family transcriptional regulator</fullName>
    </recommendedName>
</protein>
<evidence type="ECO:0000256" key="1">
    <source>
        <dbReference type="SAM" id="SignalP"/>
    </source>
</evidence>
<dbReference type="RefSeq" id="WP_031143177.1">
    <property type="nucleotide sequence ID" value="NZ_BNEE01000011.1"/>
</dbReference>
<proteinExistence type="predicted"/>
<feature type="signal peptide" evidence="1">
    <location>
        <begin position="1"/>
        <end position="26"/>
    </location>
</feature>
<sequence>MRTRRQLLANLAVTAAAAMGAPVAGATPAKTEEAQLGETLVAGLRDAMLGLGRTAPDAPLDLLAAELHRASADFNDCAYSSLALRLPRLISAGHQSTSASDTFPVLAQAYLLATRILIKLHEPQLGWMAADRARQFAAASGAPMAVAEAARQQAVLARKAGWHDQALTLALNAADDPALRALGNAGIAQRGLLVQCAAYTVAYQRDQTGMRELTSEATAIAKSLGAVTHLRDTNGGFSWATVQLHLISAENTAGDPSAAIAAADALAPQALPTTERRALYFTDRAKAFAQWGRRDECIRALLQAEHWAPQETHARPAVKSLVSGLLLSGRTTPELRGIAARTGVLHS</sequence>
<dbReference type="EMBL" id="BNEE01000011">
    <property type="protein sequence ID" value="GHI90387.1"/>
    <property type="molecule type" value="Genomic_DNA"/>
</dbReference>
<evidence type="ECO:0000313" key="3">
    <source>
        <dbReference type="Proteomes" id="UP000600026"/>
    </source>
</evidence>
<dbReference type="PROSITE" id="PS51318">
    <property type="entry name" value="TAT"/>
    <property type="match status" value="1"/>
</dbReference>
<reference evidence="2" key="1">
    <citation type="submission" date="2020-09" db="EMBL/GenBank/DDBJ databases">
        <title>Whole genome shotgun sequence of Streptomyces xanthophaeus NBRC 12829.</title>
        <authorList>
            <person name="Komaki H."/>
            <person name="Tamura T."/>
        </authorList>
    </citation>
    <scope>NUCLEOTIDE SEQUENCE</scope>
    <source>
        <strain evidence="2">NBRC 12829</strain>
    </source>
</reference>
<dbReference type="InterPro" id="IPR006311">
    <property type="entry name" value="TAT_signal"/>
</dbReference>
<keyword evidence="1" id="KW-0732">Signal</keyword>
<dbReference type="AlphaFoldDB" id="A0A919H4Q9"/>
<evidence type="ECO:0008006" key="4">
    <source>
        <dbReference type="Google" id="ProtNLM"/>
    </source>
</evidence>
<gene>
    <name evidence="2" type="ORF">Sxan_77510</name>
</gene>
<keyword evidence="3" id="KW-1185">Reference proteome</keyword>